<keyword evidence="2" id="KW-0472">Membrane</keyword>
<reference evidence="3 4" key="1">
    <citation type="journal article" date="2013" name="Nature">
        <title>Insights into bilaterian evolution from three spiralian genomes.</title>
        <authorList>
            <person name="Simakov O."/>
            <person name="Marletaz F."/>
            <person name="Cho S.J."/>
            <person name="Edsinger-Gonzales E."/>
            <person name="Havlak P."/>
            <person name="Hellsten U."/>
            <person name="Kuo D.H."/>
            <person name="Larsson T."/>
            <person name="Lv J."/>
            <person name="Arendt D."/>
            <person name="Savage R."/>
            <person name="Osoegawa K."/>
            <person name="de Jong P."/>
            <person name="Grimwood J."/>
            <person name="Chapman J.A."/>
            <person name="Shapiro H."/>
            <person name="Aerts A."/>
            <person name="Otillar R.P."/>
            <person name="Terry A.Y."/>
            <person name="Boore J.L."/>
            <person name="Grigoriev I.V."/>
            <person name="Lindberg D.R."/>
            <person name="Seaver E.C."/>
            <person name="Weisblat D.A."/>
            <person name="Putnam N.H."/>
            <person name="Rokhsar D.S."/>
        </authorList>
    </citation>
    <scope>NUCLEOTIDE SEQUENCE [LARGE SCALE GENOMIC DNA]</scope>
</reference>
<dbReference type="Proteomes" id="UP000030746">
    <property type="component" value="Unassembled WGS sequence"/>
</dbReference>
<feature type="transmembrane region" description="Helical" evidence="2">
    <location>
        <begin position="21"/>
        <end position="39"/>
    </location>
</feature>
<dbReference type="CTD" id="20248292"/>
<name>V4AG26_LOTGI</name>
<organism evidence="3 4">
    <name type="scientific">Lottia gigantea</name>
    <name type="common">Giant owl limpet</name>
    <dbReference type="NCBI Taxonomy" id="225164"/>
    <lineage>
        <taxon>Eukaryota</taxon>
        <taxon>Metazoa</taxon>
        <taxon>Spiralia</taxon>
        <taxon>Lophotrochozoa</taxon>
        <taxon>Mollusca</taxon>
        <taxon>Gastropoda</taxon>
        <taxon>Patellogastropoda</taxon>
        <taxon>Lottioidea</taxon>
        <taxon>Lottiidae</taxon>
        <taxon>Lottia</taxon>
    </lineage>
</organism>
<dbReference type="EMBL" id="KB200129">
    <property type="protein sequence ID" value="ESP02994.1"/>
    <property type="molecule type" value="Genomic_DNA"/>
</dbReference>
<feature type="compositionally biased region" description="Polar residues" evidence="1">
    <location>
        <begin position="95"/>
        <end position="111"/>
    </location>
</feature>
<dbReference type="PANTHER" id="PTHR31362:SF0">
    <property type="entry name" value="EXOSTOSIN DOMAIN-CONTAINING PROTEIN-RELATED"/>
    <property type="match status" value="1"/>
</dbReference>
<keyword evidence="2" id="KW-0812">Transmembrane</keyword>
<dbReference type="KEGG" id="lgi:LOTGIDRAFT_230450"/>
<feature type="compositionally biased region" description="Low complexity" evidence="1">
    <location>
        <begin position="181"/>
        <end position="195"/>
    </location>
</feature>
<dbReference type="RefSeq" id="XP_009046464.1">
    <property type="nucleotide sequence ID" value="XM_009048216.1"/>
</dbReference>
<feature type="compositionally biased region" description="Polar residues" evidence="1">
    <location>
        <begin position="118"/>
        <end position="128"/>
    </location>
</feature>
<accession>V4AG26</accession>
<evidence type="ECO:0000256" key="2">
    <source>
        <dbReference type="SAM" id="Phobius"/>
    </source>
</evidence>
<feature type="region of interest" description="Disordered" evidence="1">
    <location>
        <begin position="91"/>
        <end position="195"/>
    </location>
</feature>
<keyword evidence="4" id="KW-1185">Reference proteome</keyword>
<feature type="compositionally biased region" description="Basic and acidic residues" evidence="1">
    <location>
        <begin position="145"/>
        <end position="158"/>
    </location>
</feature>
<proteinExistence type="predicted"/>
<dbReference type="InterPro" id="IPR005049">
    <property type="entry name" value="STL-like"/>
</dbReference>
<keyword evidence="2" id="KW-1133">Transmembrane helix</keyword>
<dbReference type="Pfam" id="PF03385">
    <property type="entry name" value="STELLO"/>
    <property type="match status" value="2"/>
</dbReference>
<evidence type="ECO:0000256" key="1">
    <source>
        <dbReference type="SAM" id="MobiDB-lite"/>
    </source>
</evidence>
<dbReference type="HOGENOM" id="CLU_011678_1_0_1"/>
<dbReference type="STRING" id="225164.V4AG26"/>
<dbReference type="OrthoDB" id="408493at2759"/>
<evidence type="ECO:0000313" key="3">
    <source>
        <dbReference type="EMBL" id="ESP02994.1"/>
    </source>
</evidence>
<dbReference type="PANTHER" id="PTHR31362">
    <property type="entry name" value="GLYCOSYLTRANSFERASE STELLO1-RELATED"/>
    <property type="match status" value="1"/>
</dbReference>
<protein>
    <submittedName>
        <fullName evidence="3">Uncharacterized protein</fullName>
    </submittedName>
</protein>
<sequence length="911" mass="105658">MTEGSDSMKKGSRFRCNYYRISSIVVMSFLVLFMYWAMFSSSSATDVESANGLQSRNLISNNRDKFSERLFNRLDQDERLRKLKNNLPTFDKDVTSFQSRPKSMNDLNIDNTDIRQDIPSNKEQVQDSTNRDQDSNNRFKNGNLMEKKVLFDTPHTSRENQQPKLDNPQEHGDSPAVNSWNPQSQTQNNAQSTNSKSDKWIVLTTIQYPTEDVKFLAQLEDWNIVVAGDTKTPPDWQFGNIHYLSVDKQNALGFETVKLLKTKAYSRKNAAYLYALQHGAKILYETDDDNRPLDHLKNFIYEAKTTGLKFVGQNFFNPYRHFGQPTLWPRGYPLGFVGNENYTDNYRLGLYKTPSVQQGVVNGDPDMGAMFRLTRKTTTEMLNVSFDGEAPPVIVPPGVLAPYNSQNTFFLYDALWSLVIPQTVTFRVCDIWRGYWAQRLLWEIGASVGFFGPNAFQKRNSHSYVVDAIDEEYLYFKTHDLFDALLAWKCDESYSFFKCVISLTEHMRDKEFWKNGDVDLIKAWIVDLQKIGYKEPQRVPFTMLQQGSIQQSNTDETKLTFTAREMFPPMYYKSKYIVTSYWSHVERVLKTCHPLRFPIADRSVQQPVHSDIVLIVVFKTSNYEIIPKLNTLYGSKFPHIAYCGSDFSEYQRRSKSFSEPITFVEAKIESGFFSYRCISQVMKMKYRLNGFLMIGSDTLINPWIFDTMTDRKKLWFDHSKLLRPVSRQADQMPSWDGWVSEFGKTAVNKAWLDLSEKIKSDSLLAETFQKEFIRNLHDNTKMEDGVFVGPSDVIYIPNTVSEKAIRYLDIFSQHNVLHEIVIPTLISGLDLKDNMIPLNGKYLWKTTEKDNFHLSFDQTLTFLHPVEIGKSMNTQQGLTFFCNTYLPLVIGGKRPQQFRQEPNQFRQQQLA</sequence>
<evidence type="ECO:0000313" key="4">
    <source>
        <dbReference type="Proteomes" id="UP000030746"/>
    </source>
</evidence>
<dbReference type="OMA" id="FLTEKWI"/>
<gene>
    <name evidence="3" type="ORF">LOTGIDRAFT_230450</name>
</gene>
<dbReference type="AlphaFoldDB" id="V4AG26"/>
<dbReference type="GeneID" id="20248292"/>